<keyword evidence="3" id="KW-1185">Reference proteome</keyword>
<evidence type="ECO:0000313" key="3">
    <source>
        <dbReference type="Proteomes" id="UP000265581"/>
    </source>
</evidence>
<reference evidence="2 3" key="1">
    <citation type="submission" date="2018-08" db="EMBL/GenBank/DDBJ databases">
        <title>Aeromicrobium sp. M2KJ-4, whole genome shotgun sequence.</title>
        <authorList>
            <person name="Tuo L."/>
        </authorList>
    </citation>
    <scope>NUCLEOTIDE SEQUENCE [LARGE SCALE GENOMIC DNA]</scope>
    <source>
        <strain evidence="2 3">M2KJ-4</strain>
    </source>
</reference>
<dbReference type="RefSeq" id="WP_119703757.1">
    <property type="nucleotide sequence ID" value="NZ_JBHSOI010000001.1"/>
</dbReference>
<protein>
    <submittedName>
        <fullName evidence="2">Uncharacterized protein</fullName>
    </submittedName>
</protein>
<dbReference type="EMBL" id="QUBR01000001">
    <property type="protein sequence ID" value="REK73647.1"/>
    <property type="molecule type" value="Genomic_DNA"/>
</dbReference>
<proteinExistence type="predicted"/>
<accession>A0A371PCL1</accession>
<feature type="region of interest" description="Disordered" evidence="1">
    <location>
        <begin position="58"/>
        <end position="82"/>
    </location>
</feature>
<sequence>MTSPYESGLRALRREAERAMIDSCKVSRIRRDDAGQPVTTTDADGIVAEVRDDIYGPGIEPHRGKAKRQADQVQEQTPEAGGNTFTIQRYRVDFPAESFRPAVGDLVEWVACPLDAGRVGTRDRITGPFGKTFATALRVSVEEGA</sequence>
<dbReference type="Pfam" id="PF19586">
    <property type="entry name" value="DUF6093"/>
    <property type="match status" value="1"/>
</dbReference>
<name>A0A371PCL1_9ACTN</name>
<comment type="caution">
    <text evidence="2">The sequence shown here is derived from an EMBL/GenBank/DDBJ whole genome shotgun (WGS) entry which is preliminary data.</text>
</comment>
<evidence type="ECO:0000313" key="2">
    <source>
        <dbReference type="EMBL" id="REK73647.1"/>
    </source>
</evidence>
<organism evidence="2 3">
    <name type="scientific">Aeromicrobium endophyticum</name>
    <dbReference type="NCBI Taxonomy" id="2292704"/>
    <lineage>
        <taxon>Bacteria</taxon>
        <taxon>Bacillati</taxon>
        <taxon>Actinomycetota</taxon>
        <taxon>Actinomycetes</taxon>
        <taxon>Propionibacteriales</taxon>
        <taxon>Nocardioidaceae</taxon>
        <taxon>Aeromicrobium</taxon>
    </lineage>
</organism>
<dbReference type="AlphaFoldDB" id="A0A371PCL1"/>
<evidence type="ECO:0000256" key="1">
    <source>
        <dbReference type="SAM" id="MobiDB-lite"/>
    </source>
</evidence>
<dbReference type="Proteomes" id="UP000265581">
    <property type="component" value="Unassembled WGS sequence"/>
</dbReference>
<dbReference type="InterPro" id="IPR046075">
    <property type="entry name" value="DUF6093"/>
</dbReference>
<gene>
    <name evidence="2" type="ORF">DX116_08965</name>
</gene>
<feature type="compositionally biased region" description="Polar residues" evidence="1">
    <location>
        <begin position="71"/>
        <end position="82"/>
    </location>
</feature>